<dbReference type="Gene3D" id="1.20.1560.10">
    <property type="entry name" value="ABC transporter type 1, transmembrane domain"/>
    <property type="match status" value="1"/>
</dbReference>
<dbReference type="EMBL" id="JACHJO010000009">
    <property type="protein sequence ID" value="MBB6121109.1"/>
    <property type="molecule type" value="Genomic_DNA"/>
</dbReference>
<evidence type="ECO:0000256" key="5">
    <source>
        <dbReference type="SAM" id="Phobius"/>
    </source>
</evidence>
<dbReference type="InterPro" id="IPR036640">
    <property type="entry name" value="ABC1_TM_sf"/>
</dbReference>
<evidence type="ECO:0000256" key="4">
    <source>
        <dbReference type="ARBA" id="ARBA00023136"/>
    </source>
</evidence>
<gene>
    <name evidence="8" type="ORF">FHS13_003077</name>
</gene>
<comment type="subcellular location">
    <subcellularLocation>
        <location evidence="1">Cell membrane</location>
        <topology evidence="1">Multi-pass membrane protein</topology>
    </subcellularLocation>
</comment>
<proteinExistence type="predicted"/>
<accession>A0A841IQI8</accession>
<dbReference type="SUPFAM" id="SSF90123">
    <property type="entry name" value="ABC transporter transmembrane region"/>
    <property type="match status" value="1"/>
</dbReference>
<keyword evidence="2 5" id="KW-0812">Transmembrane</keyword>
<evidence type="ECO:0000259" key="7">
    <source>
        <dbReference type="PROSITE" id="PS50929"/>
    </source>
</evidence>
<organism evidence="8 9">
    <name type="scientific">Nocardiopsis algeriensis</name>
    <dbReference type="NCBI Taxonomy" id="1478215"/>
    <lineage>
        <taxon>Bacteria</taxon>
        <taxon>Bacillati</taxon>
        <taxon>Actinomycetota</taxon>
        <taxon>Actinomycetes</taxon>
        <taxon>Streptosporangiales</taxon>
        <taxon>Nocardiopsidaceae</taxon>
        <taxon>Nocardiopsis</taxon>
    </lineage>
</organism>
<sequence>MNTPADPRVPADVRSLRTRTLARNRRDIALGTALLSLHQAAEALVPVAIGVTVDRAVFTGDPLALAWCTAGIVALFTVLATAYRFGARFTLRAAENEAHLLRVETARRALDPRGERSGLRAGEVLSVATSDAEQASLYTQAWARSIAMVTAIAVTTAALLAVDVPLGLGVLLGVPLFMLLMRFPAEHIARRSEAKQAAAAGATALATDLVGGLRVLMGIGARHNAALRYRRASARALEASVSAAASNGLYRGLVTAGGALFLACVAGVAGWMAIEGRLSIGELVTVVGLAQFLAEPVQGLGMVGQAFATARASALRIVRLLNAPDAVAPGGHPLRTEPVVELSGVTYKSLRGLDLSLAPGEFVGVLATDPRDAEALLELLSGSAGREQVGGTAAVGGVSVHDLDLAALRGAVLVEDHGATLFEGTLRSNLLVGADLDDPGLLSALRAAAAEDLVTGHPEGLDRPVADRAANLSGGQRQRVALARALAADPPVLVLHDPTTAVDAVTEGAIAEGVARARAGRDPAGATLVITSGPALLARADRVVVVDGGRATAQGTHESLAEEHPRYGEAVLR</sequence>
<keyword evidence="9" id="KW-1185">Reference proteome</keyword>
<keyword evidence="4 5" id="KW-0472">Membrane</keyword>
<dbReference type="Proteomes" id="UP000536604">
    <property type="component" value="Unassembled WGS sequence"/>
</dbReference>
<keyword evidence="8" id="KW-0547">Nucleotide-binding</keyword>
<feature type="domain" description="ABC transmembrane type-1" evidence="7">
    <location>
        <begin position="29"/>
        <end position="309"/>
    </location>
</feature>
<evidence type="ECO:0000313" key="9">
    <source>
        <dbReference type="Proteomes" id="UP000536604"/>
    </source>
</evidence>
<dbReference type="InterPro" id="IPR011527">
    <property type="entry name" value="ABC1_TM_dom"/>
</dbReference>
<dbReference type="Gene3D" id="3.40.50.300">
    <property type="entry name" value="P-loop containing nucleotide triphosphate hydrolases"/>
    <property type="match status" value="1"/>
</dbReference>
<evidence type="ECO:0000256" key="3">
    <source>
        <dbReference type="ARBA" id="ARBA00022989"/>
    </source>
</evidence>
<feature type="transmembrane region" description="Helical" evidence="5">
    <location>
        <begin position="28"/>
        <end position="51"/>
    </location>
</feature>
<evidence type="ECO:0000256" key="1">
    <source>
        <dbReference type="ARBA" id="ARBA00004651"/>
    </source>
</evidence>
<evidence type="ECO:0000259" key="6">
    <source>
        <dbReference type="PROSITE" id="PS50893"/>
    </source>
</evidence>
<dbReference type="PROSITE" id="PS00211">
    <property type="entry name" value="ABC_TRANSPORTER_1"/>
    <property type="match status" value="1"/>
</dbReference>
<feature type="transmembrane region" description="Helical" evidence="5">
    <location>
        <begin position="166"/>
        <end position="185"/>
    </location>
</feature>
<dbReference type="CDD" id="cd07346">
    <property type="entry name" value="ABC_6TM_exporters"/>
    <property type="match status" value="1"/>
</dbReference>
<dbReference type="InterPro" id="IPR039421">
    <property type="entry name" value="Type_1_exporter"/>
</dbReference>
<dbReference type="PROSITE" id="PS50893">
    <property type="entry name" value="ABC_TRANSPORTER_2"/>
    <property type="match status" value="1"/>
</dbReference>
<dbReference type="PANTHER" id="PTHR43394">
    <property type="entry name" value="ATP-DEPENDENT PERMEASE MDL1, MITOCHONDRIAL"/>
    <property type="match status" value="1"/>
</dbReference>
<dbReference type="PROSITE" id="PS50929">
    <property type="entry name" value="ABC_TM1F"/>
    <property type="match status" value="1"/>
</dbReference>
<dbReference type="InterPro" id="IPR027417">
    <property type="entry name" value="P-loop_NTPase"/>
</dbReference>
<dbReference type="GO" id="GO:0016887">
    <property type="term" value="F:ATP hydrolysis activity"/>
    <property type="evidence" value="ECO:0007669"/>
    <property type="project" value="InterPro"/>
</dbReference>
<dbReference type="InterPro" id="IPR003439">
    <property type="entry name" value="ABC_transporter-like_ATP-bd"/>
</dbReference>
<evidence type="ECO:0000313" key="8">
    <source>
        <dbReference type="EMBL" id="MBB6121109.1"/>
    </source>
</evidence>
<dbReference type="PANTHER" id="PTHR43394:SF1">
    <property type="entry name" value="ATP-BINDING CASSETTE SUB-FAMILY B MEMBER 10, MITOCHONDRIAL"/>
    <property type="match status" value="1"/>
</dbReference>
<dbReference type="GO" id="GO:0005886">
    <property type="term" value="C:plasma membrane"/>
    <property type="evidence" value="ECO:0007669"/>
    <property type="project" value="UniProtKB-SubCell"/>
</dbReference>
<protein>
    <submittedName>
        <fullName evidence="8">Putative ABC transport system ATP-binding protein</fullName>
    </submittedName>
</protein>
<dbReference type="RefSeq" id="WP_343065042.1">
    <property type="nucleotide sequence ID" value="NZ_JACHJO010000009.1"/>
</dbReference>
<dbReference type="AlphaFoldDB" id="A0A841IQI8"/>
<feature type="transmembrane region" description="Helical" evidence="5">
    <location>
        <begin position="63"/>
        <end position="83"/>
    </location>
</feature>
<feature type="domain" description="ABC transporter" evidence="6">
    <location>
        <begin position="334"/>
        <end position="573"/>
    </location>
</feature>
<dbReference type="SUPFAM" id="SSF52540">
    <property type="entry name" value="P-loop containing nucleoside triphosphate hydrolases"/>
    <property type="match status" value="1"/>
</dbReference>
<evidence type="ECO:0000256" key="2">
    <source>
        <dbReference type="ARBA" id="ARBA00022692"/>
    </source>
</evidence>
<reference evidence="8 9" key="1">
    <citation type="submission" date="2020-08" db="EMBL/GenBank/DDBJ databases">
        <title>Genomic Encyclopedia of Type Strains, Phase III (KMG-III): the genomes of soil and plant-associated and newly described type strains.</title>
        <authorList>
            <person name="Whitman W."/>
        </authorList>
    </citation>
    <scope>NUCLEOTIDE SEQUENCE [LARGE SCALE GENOMIC DNA]</scope>
    <source>
        <strain evidence="8 9">CECT 8712</strain>
    </source>
</reference>
<dbReference type="GO" id="GO:0015421">
    <property type="term" value="F:ABC-type oligopeptide transporter activity"/>
    <property type="evidence" value="ECO:0007669"/>
    <property type="project" value="TreeGrafter"/>
</dbReference>
<name>A0A841IQI8_9ACTN</name>
<keyword evidence="8" id="KW-0067">ATP-binding</keyword>
<keyword evidence="3 5" id="KW-1133">Transmembrane helix</keyword>
<dbReference type="Pfam" id="PF00005">
    <property type="entry name" value="ABC_tran"/>
    <property type="match status" value="1"/>
</dbReference>
<dbReference type="Pfam" id="PF00664">
    <property type="entry name" value="ABC_membrane"/>
    <property type="match status" value="1"/>
</dbReference>
<dbReference type="GO" id="GO:0005524">
    <property type="term" value="F:ATP binding"/>
    <property type="evidence" value="ECO:0007669"/>
    <property type="project" value="UniProtKB-KW"/>
</dbReference>
<feature type="transmembrane region" description="Helical" evidence="5">
    <location>
        <begin position="253"/>
        <end position="274"/>
    </location>
</feature>
<comment type="caution">
    <text evidence="8">The sequence shown here is derived from an EMBL/GenBank/DDBJ whole genome shotgun (WGS) entry which is preliminary data.</text>
</comment>
<dbReference type="InterPro" id="IPR017871">
    <property type="entry name" value="ABC_transporter-like_CS"/>
</dbReference>